<organism evidence="1 2">
    <name type="scientific">Hyalangium rubrum</name>
    <dbReference type="NCBI Taxonomy" id="3103134"/>
    <lineage>
        <taxon>Bacteria</taxon>
        <taxon>Pseudomonadati</taxon>
        <taxon>Myxococcota</taxon>
        <taxon>Myxococcia</taxon>
        <taxon>Myxococcales</taxon>
        <taxon>Cystobacterineae</taxon>
        <taxon>Archangiaceae</taxon>
        <taxon>Hyalangium</taxon>
    </lineage>
</organism>
<comment type="caution">
    <text evidence="1">The sequence shown here is derived from an EMBL/GenBank/DDBJ whole genome shotgun (WGS) entry which is preliminary data.</text>
</comment>
<dbReference type="Proteomes" id="UP001291309">
    <property type="component" value="Unassembled WGS sequence"/>
</dbReference>
<accession>A0ABU5H0L0</accession>
<name>A0ABU5H0L0_9BACT</name>
<keyword evidence="2" id="KW-1185">Reference proteome</keyword>
<dbReference type="RefSeq" id="WP_321545372.1">
    <property type="nucleotide sequence ID" value="NZ_JAXIVS010000003.1"/>
</dbReference>
<evidence type="ECO:0000313" key="2">
    <source>
        <dbReference type="Proteomes" id="UP001291309"/>
    </source>
</evidence>
<gene>
    <name evidence="1" type="ORF">SYV04_09600</name>
</gene>
<proteinExistence type="predicted"/>
<protein>
    <submittedName>
        <fullName evidence="1">Uncharacterized protein</fullName>
    </submittedName>
</protein>
<reference evidence="1 2" key="1">
    <citation type="submission" date="2023-12" db="EMBL/GenBank/DDBJ databases">
        <title>the genome sequence of Hyalangium sp. s54d21.</title>
        <authorList>
            <person name="Zhang X."/>
        </authorList>
    </citation>
    <scope>NUCLEOTIDE SEQUENCE [LARGE SCALE GENOMIC DNA]</scope>
    <source>
        <strain evidence="2">s54d21</strain>
    </source>
</reference>
<sequence>MINHVLKAEVLRNFIGKRNDQFQSEWVKISGERLAELLIEAMSRPTPGSSVMTTNFIARRLIEDMRVKEWIITAGPHEGGKGDATRGVDWNLHITLWIKRKSYHLTCKEQPQLHIIQISGPGIN</sequence>
<evidence type="ECO:0000313" key="1">
    <source>
        <dbReference type="EMBL" id="MDY7226642.1"/>
    </source>
</evidence>
<dbReference type="EMBL" id="JAXIVS010000003">
    <property type="protein sequence ID" value="MDY7226642.1"/>
    <property type="molecule type" value="Genomic_DNA"/>
</dbReference>